<evidence type="ECO:0000256" key="3">
    <source>
        <dbReference type="ARBA" id="ARBA00014588"/>
    </source>
</evidence>
<name>A0A1V9X176_9ACAR</name>
<dbReference type="PANTHER" id="PTHR21231">
    <property type="entry name" value="XPA-BINDING PROTEIN 1-RELATED"/>
    <property type="match status" value="1"/>
</dbReference>
<evidence type="ECO:0000256" key="6">
    <source>
        <dbReference type="ARBA" id="ARBA00023134"/>
    </source>
</evidence>
<evidence type="ECO:0000256" key="2">
    <source>
        <dbReference type="ARBA" id="ARBA00005290"/>
    </source>
</evidence>
<dbReference type="GO" id="GO:0005525">
    <property type="term" value="F:GTP binding"/>
    <property type="evidence" value="ECO:0007669"/>
    <property type="project" value="UniProtKB-KW"/>
</dbReference>
<protein>
    <recommendedName>
        <fullName evidence="3 8">GPN-loop GTPase 2</fullName>
    </recommendedName>
</protein>
<evidence type="ECO:0000313" key="10">
    <source>
        <dbReference type="Proteomes" id="UP000192247"/>
    </source>
</evidence>
<dbReference type="OrthoDB" id="5839at2759"/>
<dbReference type="FunFam" id="3.40.50.300:FF:000338">
    <property type="entry name" value="GPN-loop GTPase 2"/>
    <property type="match status" value="1"/>
</dbReference>
<organism evidence="9 10">
    <name type="scientific">Tropilaelaps mercedesae</name>
    <dbReference type="NCBI Taxonomy" id="418985"/>
    <lineage>
        <taxon>Eukaryota</taxon>
        <taxon>Metazoa</taxon>
        <taxon>Ecdysozoa</taxon>
        <taxon>Arthropoda</taxon>
        <taxon>Chelicerata</taxon>
        <taxon>Arachnida</taxon>
        <taxon>Acari</taxon>
        <taxon>Parasitiformes</taxon>
        <taxon>Mesostigmata</taxon>
        <taxon>Gamasina</taxon>
        <taxon>Dermanyssoidea</taxon>
        <taxon>Laelapidae</taxon>
        <taxon>Tropilaelaps</taxon>
    </lineage>
</organism>
<comment type="subunit">
    <text evidence="7">Heterodimers with GPN1 or GPN3. Binds to RNA polymerase II (RNAPII).</text>
</comment>
<dbReference type="Gene3D" id="3.40.50.300">
    <property type="entry name" value="P-loop containing nucleotide triphosphate hydrolases"/>
    <property type="match status" value="1"/>
</dbReference>
<dbReference type="CDD" id="cd17871">
    <property type="entry name" value="GPN2"/>
    <property type="match status" value="1"/>
</dbReference>
<evidence type="ECO:0000256" key="5">
    <source>
        <dbReference type="ARBA" id="ARBA00022801"/>
    </source>
</evidence>
<dbReference type="AlphaFoldDB" id="A0A1V9X176"/>
<sequence>MVWFGQCVIGPPGSGKTTYTAAMAEYLEGKGRKFAIINLDPANEDLPYKAAVDLSELIRVTDVMETFKLGPNGALIYCIEYLETNLDWLQTKLKELSSDTYLLIDCPGQVELYTHHSSVRNILQTLQYEDIRLTAVHLVDGVYCADPAKYIAILLTSLSAMINIEMPHVNVLTKFDLVDSAALLFDTEYYTGVMDLEKLCEVMGEDRFLARHRGLSRAIAGVIEDYALVNFHPLNVKDKKSLRRILAETDKANGWMFGQATERIAQEHAAGPRMG</sequence>
<dbReference type="STRING" id="418985.A0A1V9X176"/>
<dbReference type="PANTHER" id="PTHR21231:SF3">
    <property type="entry name" value="GPN-LOOP GTPASE 2"/>
    <property type="match status" value="1"/>
</dbReference>
<dbReference type="InterPro" id="IPR004130">
    <property type="entry name" value="Gpn"/>
</dbReference>
<dbReference type="SUPFAM" id="SSF52540">
    <property type="entry name" value="P-loop containing nucleoside triphosphate hydrolases"/>
    <property type="match status" value="1"/>
</dbReference>
<dbReference type="GO" id="GO:0003924">
    <property type="term" value="F:GTPase activity"/>
    <property type="evidence" value="ECO:0007669"/>
    <property type="project" value="TreeGrafter"/>
</dbReference>
<evidence type="ECO:0000256" key="7">
    <source>
        <dbReference type="ARBA" id="ARBA00046611"/>
    </source>
</evidence>
<dbReference type="Proteomes" id="UP000192247">
    <property type="component" value="Unassembled WGS sequence"/>
</dbReference>
<evidence type="ECO:0000313" key="9">
    <source>
        <dbReference type="EMBL" id="OQR67254.1"/>
    </source>
</evidence>
<comment type="caution">
    <text evidence="9">The sequence shown here is derived from an EMBL/GenBank/DDBJ whole genome shotgun (WGS) entry which is preliminary data.</text>
</comment>
<dbReference type="InterPro" id="IPR027417">
    <property type="entry name" value="P-loop_NTPase"/>
</dbReference>
<comment type="function">
    <text evidence="1 8">Small GTPase required for proper localization of RNA polymerase II and III (RNAPII and RNAPIII). May act at an RNAP assembly step prior to nuclear import.</text>
</comment>
<reference evidence="9 10" key="1">
    <citation type="journal article" date="2017" name="Gigascience">
        <title>Draft genome of the honey bee ectoparasitic mite, Tropilaelaps mercedesae, is shaped by the parasitic life history.</title>
        <authorList>
            <person name="Dong X."/>
            <person name="Armstrong S.D."/>
            <person name="Xia D."/>
            <person name="Makepeace B.L."/>
            <person name="Darby A.C."/>
            <person name="Kadowaki T."/>
        </authorList>
    </citation>
    <scope>NUCLEOTIDE SEQUENCE [LARGE SCALE GENOMIC DNA]</scope>
    <source>
        <strain evidence="9">Wuxi-XJTLU</strain>
    </source>
</reference>
<keyword evidence="6 8" id="KW-0342">GTP-binding</keyword>
<dbReference type="InParanoid" id="A0A1V9X176"/>
<dbReference type="FunCoup" id="A0A1V9X176">
    <property type="interactions" value="1658"/>
</dbReference>
<dbReference type="InterPro" id="IPR030231">
    <property type="entry name" value="Gpn2"/>
</dbReference>
<dbReference type="GO" id="GO:0005737">
    <property type="term" value="C:cytoplasm"/>
    <property type="evidence" value="ECO:0007669"/>
    <property type="project" value="TreeGrafter"/>
</dbReference>
<keyword evidence="5 8" id="KW-0378">Hydrolase</keyword>
<evidence type="ECO:0000256" key="4">
    <source>
        <dbReference type="ARBA" id="ARBA00022741"/>
    </source>
</evidence>
<evidence type="ECO:0000256" key="8">
    <source>
        <dbReference type="RuleBase" id="RU365059"/>
    </source>
</evidence>
<dbReference type="EMBL" id="MNPL01029433">
    <property type="protein sequence ID" value="OQR67254.1"/>
    <property type="molecule type" value="Genomic_DNA"/>
</dbReference>
<proteinExistence type="inferred from homology"/>
<accession>A0A1V9X176</accession>
<comment type="similarity">
    <text evidence="2 8">Belongs to the GPN-loop GTPase family.</text>
</comment>
<keyword evidence="4 8" id="KW-0547">Nucleotide-binding</keyword>
<evidence type="ECO:0000256" key="1">
    <source>
        <dbReference type="ARBA" id="ARBA00003181"/>
    </source>
</evidence>
<dbReference type="Pfam" id="PF03029">
    <property type="entry name" value="ATP_bind_1"/>
    <property type="match status" value="1"/>
</dbReference>
<keyword evidence="10" id="KW-1185">Reference proteome</keyword>
<gene>
    <name evidence="9" type="ORF">BIW11_02232</name>
</gene>